<dbReference type="OrthoDB" id="10384632at2759"/>
<feature type="compositionally biased region" description="Polar residues" evidence="1">
    <location>
        <begin position="1"/>
        <end position="19"/>
    </location>
</feature>
<name>A0A139I261_9PEZI</name>
<reference evidence="2 3" key="1">
    <citation type="submission" date="2015-07" db="EMBL/GenBank/DDBJ databases">
        <title>Comparative genomics of the Sigatoka disease complex on banana suggests a link between parallel evolutionary changes in Pseudocercospora fijiensis and Pseudocercospora eumusae and increased virulence on the banana host.</title>
        <authorList>
            <person name="Chang T.-C."/>
            <person name="Salvucci A."/>
            <person name="Crous P.W."/>
            <person name="Stergiopoulos I."/>
        </authorList>
    </citation>
    <scope>NUCLEOTIDE SEQUENCE [LARGE SCALE GENOMIC DNA]</scope>
    <source>
        <strain evidence="2 3">CBS 116634</strain>
    </source>
</reference>
<comment type="caution">
    <text evidence="2">The sequence shown here is derived from an EMBL/GenBank/DDBJ whole genome shotgun (WGS) entry which is preliminary data.</text>
</comment>
<dbReference type="AlphaFoldDB" id="A0A139I261"/>
<proteinExistence type="predicted"/>
<evidence type="ECO:0000313" key="3">
    <source>
        <dbReference type="Proteomes" id="UP000073492"/>
    </source>
</evidence>
<keyword evidence="3" id="KW-1185">Reference proteome</keyword>
<dbReference type="EMBL" id="LFZO01000401">
    <property type="protein sequence ID" value="KXT08791.1"/>
    <property type="molecule type" value="Genomic_DNA"/>
</dbReference>
<sequence>MAYSSDDTPTVNASGSSIGHDQKADEGVTEYLLKLSTELMLARPIRLWSSRESGTAMTHNERLEANRKVFSTYSQHNIKIVDMKASLDRGMKRGTGFINIAVSGAPPETTREGIA</sequence>
<evidence type="ECO:0000313" key="2">
    <source>
        <dbReference type="EMBL" id="KXT08791.1"/>
    </source>
</evidence>
<accession>A0A139I261</accession>
<evidence type="ECO:0000256" key="1">
    <source>
        <dbReference type="SAM" id="MobiDB-lite"/>
    </source>
</evidence>
<gene>
    <name evidence="2" type="ORF">AC579_2562</name>
</gene>
<feature type="region of interest" description="Disordered" evidence="1">
    <location>
        <begin position="1"/>
        <end position="24"/>
    </location>
</feature>
<dbReference type="Proteomes" id="UP000073492">
    <property type="component" value="Unassembled WGS sequence"/>
</dbReference>
<protein>
    <submittedName>
        <fullName evidence="2">Uncharacterized protein</fullName>
    </submittedName>
</protein>
<organism evidence="2 3">
    <name type="scientific">Pseudocercospora musae</name>
    <dbReference type="NCBI Taxonomy" id="113226"/>
    <lineage>
        <taxon>Eukaryota</taxon>
        <taxon>Fungi</taxon>
        <taxon>Dikarya</taxon>
        <taxon>Ascomycota</taxon>
        <taxon>Pezizomycotina</taxon>
        <taxon>Dothideomycetes</taxon>
        <taxon>Dothideomycetidae</taxon>
        <taxon>Mycosphaerellales</taxon>
        <taxon>Mycosphaerellaceae</taxon>
        <taxon>Pseudocercospora</taxon>
    </lineage>
</organism>